<evidence type="ECO:0000313" key="10">
    <source>
        <dbReference type="Proteomes" id="UP000031599"/>
    </source>
</evidence>
<reference evidence="9 10" key="1">
    <citation type="submission" date="2014-12" db="EMBL/GenBank/DDBJ databases">
        <title>Genome assembly of Enhygromyxa salina DSM 15201.</title>
        <authorList>
            <person name="Sharma G."/>
            <person name="Subramanian S."/>
        </authorList>
    </citation>
    <scope>NUCLEOTIDE SEQUENCE [LARGE SCALE GENOMIC DNA]</scope>
    <source>
        <strain evidence="9 10">DSM 15201</strain>
    </source>
</reference>
<evidence type="ECO:0000256" key="4">
    <source>
        <dbReference type="ARBA" id="ARBA00022691"/>
    </source>
</evidence>
<evidence type="ECO:0000259" key="8">
    <source>
        <dbReference type="Pfam" id="PF20466"/>
    </source>
</evidence>
<keyword evidence="2" id="KW-0489">Methyltransferase</keyword>
<feature type="compositionally biased region" description="Low complexity" evidence="6">
    <location>
        <begin position="122"/>
        <end position="153"/>
    </location>
</feature>
<dbReference type="GO" id="GO:0003676">
    <property type="term" value="F:nucleic acid binding"/>
    <property type="evidence" value="ECO:0007669"/>
    <property type="project" value="InterPro"/>
</dbReference>
<keyword evidence="4" id="KW-0949">S-adenosyl-L-methionine</keyword>
<feature type="compositionally biased region" description="Low complexity" evidence="6">
    <location>
        <begin position="161"/>
        <end position="187"/>
    </location>
</feature>
<dbReference type="PANTHER" id="PTHR33841:SF1">
    <property type="entry name" value="DNA METHYLTRANSFERASE A"/>
    <property type="match status" value="1"/>
</dbReference>
<evidence type="ECO:0000256" key="6">
    <source>
        <dbReference type="SAM" id="MobiDB-lite"/>
    </source>
</evidence>
<feature type="domain" description="Type II methyltransferase M.TaqI-like" evidence="7">
    <location>
        <begin position="790"/>
        <end position="1079"/>
    </location>
</feature>
<dbReference type="GO" id="GO:0032259">
    <property type="term" value="P:methylation"/>
    <property type="evidence" value="ECO:0007669"/>
    <property type="project" value="UniProtKB-KW"/>
</dbReference>
<dbReference type="PROSITE" id="PS00092">
    <property type="entry name" value="N6_MTASE"/>
    <property type="match status" value="1"/>
</dbReference>
<dbReference type="GO" id="GO:0009007">
    <property type="term" value="F:site-specific DNA-methyltransferase (adenine-specific) activity"/>
    <property type="evidence" value="ECO:0007669"/>
    <property type="project" value="UniProtKB-EC"/>
</dbReference>
<dbReference type="InterPro" id="IPR050953">
    <property type="entry name" value="N4_N6_ade-DNA_methylase"/>
</dbReference>
<dbReference type="RefSeq" id="WP_052552358.1">
    <property type="nucleotide sequence ID" value="NZ_JMCC02000060.1"/>
</dbReference>
<dbReference type="InterPro" id="IPR029063">
    <property type="entry name" value="SAM-dependent_MTases_sf"/>
</dbReference>
<protein>
    <recommendedName>
        <fullName evidence="1">site-specific DNA-methyltransferase (adenine-specific)</fullName>
        <ecNumber evidence="1">2.1.1.72</ecNumber>
    </recommendedName>
</protein>
<dbReference type="InterPro" id="IPR046820">
    <property type="entry name" value="MmeI_TRD"/>
</dbReference>
<dbReference type="Proteomes" id="UP000031599">
    <property type="component" value="Unassembled WGS sequence"/>
</dbReference>
<name>A0A0C2D4Z8_9BACT</name>
<dbReference type="SUPFAM" id="SSF53335">
    <property type="entry name" value="S-adenosyl-L-methionine-dependent methyltransferases"/>
    <property type="match status" value="1"/>
</dbReference>
<evidence type="ECO:0000313" key="9">
    <source>
        <dbReference type="EMBL" id="KIG15127.1"/>
    </source>
</evidence>
<keyword evidence="3" id="KW-0808">Transferase</keyword>
<dbReference type="EMBL" id="JMCC02000060">
    <property type="protein sequence ID" value="KIG15127.1"/>
    <property type="molecule type" value="Genomic_DNA"/>
</dbReference>
<evidence type="ECO:0000256" key="2">
    <source>
        <dbReference type="ARBA" id="ARBA00022603"/>
    </source>
</evidence>
<dbReference type="EC" id="2.1.1.72" evidence="1"/>
<sequence>MSRSTNAHTQARWHESWLGMVRQDGLVVSVPVLTTAGLMFQRGPAAQRSYREQLLPPPAEGAERPRLELPSLEVLLFGLLEFAPGDIDLAASLPASVHVVAADAATSSMIRPSAAIRREARAQPAGPAAADPFAADPFAADPFAADPAGAGSPPAAPPEADPFAADDPFAANDPFAADPVARSEAPVEPAPAVEPAPPVEPGDTDPELSSAALAGRDYLALVWDLADEATAFGPDAIGRDLDRPDRDASWNYPPAAKFERLLRHTRVPIGVLTNRTHVRLIYAPHGETTGSLTFDLSDMSEVGGRAMLDAFSSLLGRDRWLTQAAEHRLPALLEASRKQQAEVTERLADQVFEALSTLLVGFEAAAARDGSELLQGLVAQGKRDAGTGEVYAGLLTVLLRLVFMLYAEDRGLLPVEHPIYQAGYSLLGLFDELQQDQGAHPDAMDRRFGAWSRLVATWRAIYDGIHHHGEHEGDAALLMPPRRGHLFDPDAYPFLEGRARPTGPASPSADLSAQQRATVKVPSVDDGTLYQVLDALLYLREGRTRQRLSYRALDVEQIGSVYEALMGYDVIRLEQPAVRLRARRAKGVWLGANELLAVAPAQRAKWLKDEVGLDKAAGARLAKAVAEALKGVPKPDQAEAALDVIEDFAGKTHGQRLAAGRLVIQPGDERKRTSSHYTPRELTEPVVRRTLAPILRTIEAEGGGPPTSEALLNLKIVDPAMGSGAFLVEVVRQLGDHVVAAWQREGRYASQGALLEAALGDLSGEARPIEGETDEADPVIAARRLVAQRCVYGVDKNPYAVNLAKLSLWLVTMSRSLPFTFVDHALRQGDSLVGLSLAQIRGFDWRLGEVPAGKRKGKAKAREQVEDPALAHVIAQSLARATELRRQIVALARRDGEEAVLERELLLGQAREALDDARLAADLCVSAFFAESKDKARLERRTERLDALMSWWGARDRGEPEEAAARGVVEGLRGELLEGQEPFHWMLEFPEVFWEGRADPLAGGKKNRVAYFDAVVGNPPFAGKNGVAAAGGDQYLDWLKVVHPGAHGNADLCAHFFRRAEHLLGPHGALGLVATNTIGQGDTRTTGLAAMLATGGVIYDAMVNLRWPAPGAAVTVSIVHMATGSVGKYAEEPVLRGMDPVTAQVEARRAAVINSRLVARPERNDPVGLRSNTDLSLQGSIVLGLGFTLTPADRDRLVAQDEHNADRIKPYLGGAEVNRNPDQGFDRYVIDFGDMSLEAAQQWPDLIGIVRAEVKPERDKLRDTADGKRLKNDWWLHARTRPALYAALADLPRCLVTARTSKHTMFSMQPSDRVFSENLVVITTPCYSALSTLSSSIHKRWVASLSSTLESRQGYRPSDCFQNFPFPSPDPRTEHPRLEALGATLDTQRSAFMLEHQIGLTTTYNLLLGFNLTTIESDPSHKHHAPATDPRLDALRTLHLELDRAVLDVYAEQLAACTDPKQRALAPLFQSIDIPPYVDPRLPDLSPADKLALERFNDAILDALMALNELRAAQERRG</sequence>
<accession>A0A0C2D4Z8</accession>
<proteinExistence type="predicted"/>
<evidence type="ECO:0000256" key="3">
    <source>
        <dbReference type="ARBA" id="ARBA00022679"/>
    </source>
</evidence>
<dbReference type="Pfam" id="PF07669">
    <property type="entry name" value="Eco57I"/>
    <property type="match status" value="1"/>
</dbReference>
<evidence type="ECO:0000259" key="7">
    <source>
        <dbReference type="Pfam" id="PF07669"/>
    </source>
</evidence>
<dbReference type="PRINTS" id="PR00507">
    <property type="entry name" value="N12N6MTFRASE"/>
</dbReference>
<dbReference type="GO" id="GO:0006304">
    <property type="term" value="P:DNA modification"/>
    <property type="evidence" value="ECO:0007669"/>
    <property type="project" value="InterPro"/>
</dbReference>
<gene>
    <name evidence="9" type="ORF">DB30_06035</name>
</gene>
<organism evidence="9 10">
    <name type="scientific">Enhygromyxa salina</name>
    <dbReference type="NCBI Taxonomy" id="215803"/>
    <lineage>
        <taxon>Bacteria</taxon>
        <taxon>Pseudomonadati</taxon>
        <taxon>Myxococcota</taxon>
        <taxon>Polyangia</taxon>
        <taxon>Nannocystales</taxon>
        <taxon>Nannocystaceae</taxon>
        <taxon>Enhygromyxa</taxon>
    </lineage>
</organism>
<feature type="region of interest" description="Disordered" evidence="6">
    <location>
        <begin position="118"/>
        <end position="207"/>
    </location>
</feature>
<feature type="domain" description="MmeI-like target recognition" evidence="8">
    <location>
        <begin position="1186"/>
        <end position="1368"/>
    </location>
</feature>
<dbReference type="Gene3D" id="3.40.50.150">
    <property type="entry name" value="Vaccinia Virus protein VP39"/>
    <property type="match status" value="2"/>
</dbReference>
<evidence type="ECO:0000256" key="1">
    <source>
        <dbReference type="ARBA" id="ARBA00011900"/>
    </source>
</evidence>
<feature type="compositionally biased region" description="Pro residues" evidence="6">
    <location>
        <begin position="188"/>
        <end position="200"/>
    </location>
</feature>
<dbReference type="InterPro" id="IPR002052">
    <property type="entry name" value="DNA_methylase_N6_adenine_CS"/>
</dbReference>
<comment type="catalytic activity">
    <reaction evidence="5">
        <text>a 2'-deoxyadenosine in DNA + S-adenosyl-L-methionine = an N(6)-methyl-2'-deoxyadenosine in DNA + S-adenosyl-L-homocysteine + H(+)</text>
        <dbReference type="Rhea" id="RHEA:15197"/>
        <dbReference type="Rhea" id="RHEA-COMP:12418"/>
        <dbReference type="Rhea" id="RHEA-COMP:12419"/>
        <dbReference type="ChEBI" id="CHEBI:15378"/>
        <dbReference type="ChEBI" id="CHEBI:57856"/>
        <dbReference type="ChEBI" id="CHEBI:59789"/>
        <dbReference type="ChEBI" id="CHEBI:90615"/>
        <dbReference type="ChEBI" id="CHEBI:90616"/>
        <dbReference type="EC" id="2.1.1.72"/>
    </reaction>
</comment>
<dbReference type="Pfam" id="PF20466">
    <property type="entry name" value="MmeI_TRD"/>
    <property type="match status" value="1"/>
</dbReference>
<dbReference type="InterPro" id="IPR011639">
    <property type="entry name" value="MethylTrfase_TaqI-like_dom"/>
</dbReference>
<comment type="caution">
    <text evidence="9">The sequence shown here is derived from an EMBL/GenBank/DDBJ whole genome shotgun (WGS) entry which is preliminary data.</text>
</comment>
<evidence type="ECO:0000256" key="5">
    <source>
        <dbReference type="ARBA" id="ARBA00047942"/>
    </source>
</evidence>
<dbReference type="PANTHER" id="PTHR33841">
    <property type="entry name" value="DNA METHYLTRANSFERASE YEEA-RELATED"/>
    <property type="match status" value="1"/>
</dbReference>